<evidence type="ECO:0000256" key="1">
    <source>
        <dbReference type="SAM" id="MobiDB-lite"/>
    </source>
</evidence>
<feature type="region of interest" description="Disordered" evidence="1">
    <location>
        <begin position="1"/>
        <end position="29"/>
    </location>
</feature>
<reference evidence="2 3" key="1">
    <citation type="submission" date="2018-01" db="EMBL/GenBank/DDBJ databases">
        <authorList>
            <person name="Gaut B.S."/>
            <person name="Morton B.R."/>
            <person name="Clegg M.T."/>
            <person name="Duvall M.R."/>
        </authorList>
    </citation>
    <scope>NUCLEOTIDE SEQUENCE [LARGE SCALE GENOMIC DNA]</scope>
    <source>
        <strain evidence="2">GP69</strain>
    </source>
</reference>
<gene>
    <name evidence="2" type="ORF">AMURIS_03723</name>
</gene>
<evidence type="ECO:0000313" key="3">
    <source>
        <dbReference type="Proteomes" id="UP000236311"/>
    </source>
</evidence>
<keyword evidence="3" id="KW-1185">Reference proteome</keyword>
<protein>
    <submittedName>
        <fullName evidence="2">Uncharacterized protein</fullName>
    </submittedName>
</protein>
<evidence type="ECO:0000313" key="2">
    <source>
        <dbReference type="EMBL" id="SOY30989.1"/>
    </source>
</evidence>
<dbReference type="AlphaFoldDB" id="A0A2K4ZKI0"/>
<name>A0A2K4ZKI0_9FIRM</name>
<dbReference type="EMBL" id="OFSM01000021">
    <property type="protein sequence ID" value="SOY30989.1"/>
    <property type="molecule type" value="Genomic_DNA"/>
</dbReference>
<proteinExistence type="predicted"/>
<sequence>MSIDDYQIGQAAAPERGAGNEQAAAEKEE</sequence>
<accession>A0A2K4ZKI0</accession>
<dbReference type="Proteomes" id="UP000236311">
    <property type="component" value="Unassembled WGS sequence"/>
</dbReference>
<organism evidence="2 3">
    <name type="scientific">Acetatifactor muris</name>
    <dbReference type="NCBI Taxonomy" id="879566"/>
    <lineage>
        <taxon>Bacteria</taxon>
        <taxon>Bacillati</taxon>
        <taxon>Bacillota</taxon>
        <taxon>Clostridia</taxon>
        <taxon>Lachnospirales</taxon>
        <taxon>Lachnospiraceae</taxon>
        <taxon>Acetatifactor</taxon>
    </lineage>
</organism>